<dbReference type="Proteomes" id="UP000623129">
    <property type="component" value="Unassembled WGS sequence"/>
</dbReference>
<feature type="compositionally biased region" description="Low complexity" evidence="4">
    <location>
        <begin position="1"/>
        <end position="17"/>
    </location>
</feature>
<organism evidence="6 7">
    <name type="scientific">Carex littledalei</name>
    <dbReference type="NCBI Taxonomy" id="544730"/>
    <lineage>
        <taxon>Eukaryota</taxon>
        <taxon>Viridiplantae</taxon>
        <taxon>Streptophyta</taxon>
        <taxon>Embryophyta</taxon>
        <taxon>Tracheophyta</taxon>
        <taxon>Spermatophyta</taxon>
        <taxon>Magnoliopsida</taxon>
        <taxon>Liliopsida</taxon>
        <taxon>Poales</taxon>
        <taxon>Cyperaceae</taxon>
        <taxon>Cyperoideae</taxon>
        <taxon>Cariceae</taxon>
        <taxon>Carex</taxon>
        <taxon>Carex subgen. Euthyceras</taxon>
    </lineage>
</organism>
<dbReference type="InterPro" id="IPR027417">
    <property type="entry name" value="P-loop_NTPase"/>
</dbReference>
<proteinExistence type="inferred from homology"/>
<comment type="caution">
    <text evidence="6">The sequence shown here is derived from an EMBL/GenBank/DDBJ whole genome shotgun (WGS) entry which is preliminary data.</text>
</comment>
<dbReference type="PANTHER" id="PTHR11783">
    <property type="entry name" value="SULFOTRANSFERASE SULT"/>
    <property type="match status" value="1"/>
</dbReference>
<dbReference type="InterPro" id="IPR000863">
    <property type="entry name" value="Sulfotransferase_dom"/>
</dbReference>
<gene>
    <name evidence="6" type="ORF">FCM35_KLT16377</name>
</gene>
<name>A0A833VHM3_9POAL</name>
<evidence type="ECO:0000256" key="4">
    <source>
        <dbReference type="SAM" id="MobiDB-lite"/>
    </source>
</evidence>
<feature type="region of interest" description="Disordered" evidence="4">
    <location>
        <begin position="1"/>
        <end position="29"/>
    </location>
</feature>
<keyword evidence="2 3" id="KW-0808">Transferase</keyword>
<dbReference type="Pfam" id="PF00685">
    <property type="entry name" value="Sulfotransfer_1"/>
    <property type="match status" value="1"/>
</dbReference>
<dbReference type="GO" id="GO:0008146">
    <property type="term" value="F:sulfotransferase activity"/>
    <property type="evidence" value="ECO:0007669"/>
    <property type="project" value="InterPro"/>
</dbReference>
<evidence type="ECO:0000259" key="5">
    <source>
        <dbReference type="Pfam" id="PF00685"/>
    </source>
</evidence>
<dbReference type="SUPFAM" id="SSF52540">
    <property type="entry name" value="P-loop containing nucleoside triphosphate hydrolases"/>
    <property type="match status" value="1"/>
</dbReference>
<dbReference type="EMBL" id="SWLB01000004">
    <property type="protein sequence ID" value="KAF3338906.1"/>
    <property type="molecule type" value="Genomic_DNA"/>
</dbReference>
<evidence type="ECO:0000256" key="1">
    <source>
        <dbReference type="ARBA" id="ARBA00005771"/>
    </source>
</evidence>
<evidence type="ECO:0000256" key="3">
    <source>
        <dbReference type="RuleBase" id="RU361155"/>
    </source>
</evidence>
<dbReference type="Gene3D" id="3.40.50.300">
    <property type="entry name" value="P-loop containing nucleotide triphosphate hydrolases"/>
    <property type="match status" value="1"/>
</dbReference>
<evidence type="ECO:0000256" key="2">
    <source>
        <dbReference type="ARBA" id="ARBA00022679"/>
    </source>
</evidence>
<dbReference type="OrthoDB" id="205623at2759"/>
<sequence>MADPSLNTNSTFTSNSNPEEGEESILRSRPPFKDLPKIEEVDSKYKELILTLPKEVRWPFVMRKYKGFWQTEKILPGIMAMEEAFKPRPSDVIVASYMKSGTTWLKALTFTIMHRNKYVFSSHPLLKLNPHDCVPITEYHYATRDEQYLETLPSPRVLGTHLPYSILPESIKTSKCPIVYICREPKDVLVSLWHMVTRFEWFKKSFPFTQAFEIFCEGRMPYGPVWDHVLEYYMKSLHSPEKILFLKYEEMMKDPIDGVMRLAIFIGFPFSEEEIKNGLVEEIVEFCSFNKLKDLDVNKNGIGHVKNDFFFRKAVVGDWQNHMTPEMAIKLDDITKEKLHHSGLIF</sequence>
<dbReference type="EC" id="2.8.2.-" evidence="3"/>
<reference evidence="6" key="1">
    <citation type="submission" date="2020-01" db="EMBL/GenBank/DDBJ databases">
        <title>Genome sequence of Kobresia littledalei, the first chromosome-level genome in the family Cyperaceae.</title>
        <authorList>
            <person name="Qu G."/>
        </authorList>
    </citation>
    <scope>NUCLEOTIDE SEQUENCE</scope>
    <source>
        <strain evidence="6">C.B.Clarke</strain>
        <tissue evidence="6">Leaf</tissue>
    </source>
</reference>
<evidence type="ECO:0000313" key="6">
    <source>
        <dbReference type="EMBL" id="KAF3338906.1"/>
    </source>
</evidence>
<protein>
    <recommendedName>
        <fullName evidence="3">Sulfotransferase</fullName>
        <ecNumber evidence="3">2.8.2.-</ecNumber>
    </recommendedName>
</protein>
<comment type="similarity">
    <text evidence="1 3">Belongs to the sulfotransferase 1 family.</text>
</comment>
<dbReference type="AlphaFoldDB" id="A0A833VHM3"/>
<keyword evidence="7" id="KW-1185">Reference proteome</keyword>
<accession>A0A833VHM3</accession>
<evidence type="ECO:0000313" key="7">
    <source>
        <dbReference type="Proteomes" id="UP000623129"/>
    </source>
</evidence>
<feature type="domain" description="Sulfotransferase" evidence="5">
    <location>
        <begin position="89"/>
        <end position="343"/>
    </location>
</feature>